<evidence type="ECO:0000256" key="1">
    <source>
        <dbReference type="ARBA" id="ARBA00004141"/>
    </source>
</evidence>
<reference evidence="11 12" key="1">
    <citation type="submission" date="2016-07" db="EMBL/GenBank/DDBJ databases">
        <title>Pervasive Adenine N6-methylation of Active Genes in Fungi.</title>
        <authorList>
            <consortium name="DOE Joint Genome Institute"/>
            <person name="Mondo S.J."/>
            <person name="Dannebaum R.O."/>
            <person name="Kuo R.C."/>
            <person name="Labutti K."/>
            <person name="Haridas S."/>
            <person name="Kuo A."/>
            <person name="Salamov A."/>
            <person name="Ahrendt S.R."/>
            <person name="Lipzen A."/>
            <person name="Sullivan W."/>
            <person name="Andreopoulos W.B."/>
            <person name="Clum A."/>
            <person name="Lindquist E."/>
            <person name="Daum C."/>
            <person name="Ramamoorthy G.K."/>
            <person name="Gryganskyi A."/>
            <person name="Culley D."/>
            <person name="Magnuson J.K."/>
            <person name="James T.Y."/>
            <person name="O'Malley M.A."/>
            <person name="Stajich J.E."/>
            <person name="Spatafora J.W."/>
            <person name="Visel A."/>
            <person name="Grigoriev I.V."/>
        </authorList>
    </citation>
    <scope>NUCLEOTIDE SEQUENCE [LARGE SCALE GENOMIC DNA]</scope>
    <source>
        <strain evidence="11 12">JEL800</strain>
    </source>
</reference>
<organism evidence="11 12">
    <name type="scientific">Rhizoclosmatium globosum</name>
    <dbReference type="NCBI Taxonomy" id="329046"/>
    <lineage>
        <taxon>Eukaryota</taxon>
        <taxon>Fungi</taxon>
        <taxon>Fungi incertae sedis</taxon>
        <taxon>Chytridiomycota</taxon>
        <taxon>Chytridiomycota incertae sedis</taxon>
        <taxon>Chytridiomycetes</taxon>
        <taxon>Chytridiales</taxon>
        <taxon>Chytriomycetaceae</taxon>
        <taxon>Rhizoclosmatium</taxon>
    </lineage>
</organism>
<keyword evidence="7" id="KW-0325">Glycoprotein</keyword>
<evidence type="ECO:0000256" key="8">
    <source>
        <dbReference type="ARBA" id="ARBA00023224"/>
    </source>
</evidence>
<dbReference type="PANTHER" id="PTHR10519:SF20">
    <property type="entry name" value="G-PROTEIN COUPLED RECEPTOR 156-RELATED"/>
    <property type="match status" value="1"/>
</dbReference>
<dbReference type="EMBL" id="MCGO01000022">
    <property type="protein sequence ID" value="ORY44515.1"/>
    <property type="molecule type" value="Genomic_DNA"/>
</dbReference>
<accession>A0A1Y2CDY2</accession>
<feature type="domain" description="G-protein coupled receptors family 3 profile" evidence="10">
    <location>
        <begin position="174"/>
        <end position="367"/>
    </location>
</feature>
<dbReference type="AlphaFoldDB" id="A0A1Y2CDY2"/>
<evidence type="ECO:0000259" key="10">
    <source>
        <dbReference type="PROSITE" id="PS50259"/>
    </source>
</evidence>
<keyword evidence="12" id="KW-1185">Reference proteome</keyword>
<evidence type="ECO:0000313" key="12">
    <source>
        <dbReference type="Proteomes" id="UP000193642"/>
    </source>
</evidence>
<dbReference type="Proteomes" id="UP000193642">
    <property type="component" value="Unassembled WGS sequence"/>
</dbReference>
<name>A0A1Y2CDY2_9FUNG</name>
<proteinExistence type="predicted"/>
<comment type="caution">
    <text evidence="11">The sequence shown here is derived from an EMBL/GenBank/DDBJ whole genome shotgun (WGS) entry which is preliminary data.</text>
</comment>
<feature type="transmembrane region" description="Helical" evidence="9">
    <location>
        <begin position="337"/>
        <end position="357"/>
    </location>
</feature>
<dbReference type="PROSITE" id="PS50259">
    <property type="entry name" value="G_PROTEIN_RECEP_F3_4"/>
    <property type="match status" value="1"/>
</dbReference>
<keyword evidence="8" id="KW-0807">Transducer</keyword>
<dbReference type="PANTHER" id="PTHR10519">
    <property type="entry name" value="GABA-B RECEPTOR"/>
    <property type="match status" value="1"/>
</dbReference>
<feature type="transmembrane region" description="Helical" evidence="9">
    <location>
        <begin position="283"/>
        <end position="303"/>
    </location>
</feature>
<dbReference type="GO" id="GO:0004965">
    <property type="term" value="F:G protein-coupled GABA receptor activity"/>
    <property type="evidence" value="ECO:0007669"/>
    <property type="project" value="InterPro"/>
</dbReference>
<evidence type="ECO:0000256" key="3">
    <source>
        <dbReference type="ARBA" id="ARBA00022989"/>
    </source>
</evidence>
<dbReference type="InterPro" id="IPR017978">
    <property type="entry name" value="GPCR_3_C"/>
</dbReference>
<feature type="transmembrane region" description="Helical" evidence="9">
    <location>
        <begin position="394"/>
        <end position="413"/>
    </location>
</feature>
<keyword evidence="4" id="KW-0297">G-protein coupled receptor</keyword>
<keyword evidence="6" id="KW-0675">Receptor</keyword>
<dbReference type="Pfam" id="PF00003">
    <property type="entry name" value="7tm_3"/>
    <property type="match status" value="1"/>
</dbReference>
<evidence type="ECO:0000256" key="4">
    <source>
        <dbReference type="ARBA" id="ARBA00023040"/>
    </source>
</evidence>
<dbReference type="OrthoDB" id="2160272at2759"/>
<feature type="transmembrane region" description="Helical" evidence="9">
    <location>
        <begin position="177"/>
        <end position="198"/>
    </location>
</feature>
<evidence type="ECO:0000256" key="9">
    <source>
        <dbReference type="SAM" id="Phobius"/>
    </source>
</evidence>
<feature type="transmembrane region" description="Helical" evidence="9">
    <location>
        <begin position="369"/>
        <end position="388"/>
    </location>
</feature>
<sequence length="619" mass="68639">MGMIVPTPDFQLMSDPDFVSILNTWQSVYHANPLKYQTDSLSWAVTGSYDCVGTMLYGIDKFLKSNTGVSPQMLPQTHRLNLTSFANSGFHATALSPMILDSNGDVAANTVFLALNSSFWMEGSQPYFAAVDKFTGNLTLKAGPIFFGGATTPPSDGPPIVDIVLFYSTGNNRQGQVIISLTALGYLVSVIALVFLGICRKEKAVKTLNLEHTFISIVGGLIMVTSMIFYLERSTVDNCNTRGWLEDIGFTIMVIPIAAKNIMVYNVFKARKSIKDLIIRLKWSLYGLIVVAVLIHFGILAYWTKNSEFSLRNTSVSGNFLVVECTRQRNSGQTDIALLRGFKYIQAVSLVIVAVLVHDVQQQYNESSGMISVAVVLVATMLVSQSAAVSIDTGMIRCICIFFSAISVPLIIVGPKAIDVWVSLEVAQRLLASTHKTKSLVKPNSKNNSVSDISADNTTQSNLLKQTPMQSVRIAKTTIIAKRVPPTQFESIVSRFAVCYRSGKSWISVWPEWQTAFSVVVFTLNKRLWLQFRVGEDFLCLICLETTTFTSFEGKVYIDTPSNTSTRFPGQQFKCEFADEKEATKFLLELKTKIAHIRENDTNEPDKSYNELLRKKGTI</sequence>
<protein>
    <recommendedName>
        <fullName evidence="10">G-protein coupled receptors family 3 profile domain-containing protein</fullName>
    </recommendedName>
</protein>
<evidence type="ECO:0000313" key="11">
    <source>
        <dbReference type="EMBL" id="ORY44515.1"/>
    </source>
</evidence>
<keyword evidence="2 9" id="KW-0812">Transmembrane</keyword>
<gene>
    <name evidence="11" type="ORF">BCR33DRAFT_224494</name>
</gene>
<dbReference type="InterPro" id="IPR002455">
    <property type="entry name" value="GPCR3_GABA-B"/>
</dbReference>
<comment type="subcellular location">
    <subcellularLocation>
        <location evidence="1">Membrane</location>
        <topology evidence="1">Multi-pass membrane protein</topology>
    </subcellularLocation>
</comment>
<evidence type="ECO:0000256" key="7">
    <source>
        <dbReference type="ARBA" id="ARBA00023180"/>
    </source>
</evidence>
<dbReference type="GO" id="GO:0038039">
    <property type="term" value="C:G protein-coupled receptor heterodimeric complex"/>
    <property type="evidence" value="ECO:0007669"/>
    <property type="project" value="TreeGrafter"/>
</dbReference>
<dbReference type="GO" id="GO:0007214">
    <property type="term" value="P:gamma-aminobutyric acid signaling pathway"/>
    <property type="evidence" value="ECO:0007669"/>
    <property type="project" value="TreeGrafter"/>
</dbReference>
<evidence type="ECO:0000256" key="5">
    <source>
        <dbReference type="ARBA" id="ARBA00023136"/>
    </source>
</evidence>
<keyword evidence="3 9" id="KW-1133">Transmembrane helix</keyword>
<feature type="transmembrane region" description="Helical" evidence="9">
    <location>
        <begin position="243"/>
        <end position="262"/>
    </location>
</feature>
<keyword evidence="5 9" id="KW-0472">Membrane</keyword>
<evidence type="ECO:0000256" key="2">
    <source>
        <dbReference type="ARBA" id="ARBA00022692"/>
    </source>
</evidence>
<feature type="transmembrane region" description="Helical" evidence="9">
    <location>
        <begin position="210"/>
        <end position="231"/>
    </location>
</feature>
<evidence type="ECO:0000256" key="6">
    <source>
        <dbReference type="ARBA" id="ARBA00023170"/>
    </source>
</evidence>